<evidence type="ECO:0000313" key="1">
    <source>
        <dbReference type="EMBL" id="SEA05023.1"/>
    </source>
</evidence>
<name>A0A1H3Y0C0_9FIRM</name>
<dbReference type="RefSeq" id="WP_090304635.1">
    <property type="nucleotide sequence ID" value="NZ_FNRK01000003.1"/>
</dbReference>
<dbReference type="EMBL" id="FNRK01000003">
    <property type="protein sequence ID" value="SEA05023.1"/>
    <property type="molecule type" value="Genomic_DNA"/>
</dbReference>
<evidence type="ECO:0000313" key="2">
    <source>
        <dbReference type="Proteomes" id="UP000199394"/>
    </source>
</evidence>
<gene>
    <name evidence="1" type="ORF">SAMN04515656_1038</name>
</gene>
<dbReference type="AlphaFoldDB" id="A0A1H3Y0C0"/>
<dbReference type="Proteomes" id="UP000199394">
    <property type="component" value="Unassembled WGS sequence"/>
</dbReference>
<proteinExistence type="predicted"/>
<protein>
    <submittedName>
        <fullName evidence="1">Uncharacterized protein</fullName>
    </submittedName>
</protein>
<sequence>MTQMVTLELPESIAAQLAELNEAMDRDKSSKDISPMEAASIMGVNVETLKTSARYGGCPFAIYGKKDSKSQQITKIPKLPFYLFMVQARLGVELIGR</sequence>
<reference evidence="1 2" key="1">
    <citation type="submission" date="2016-10" db="EMBL/GenBank/DDBJ databases">
        <authorList>
            <person name="de Groot N.N."/>
        </authorList>
    </citation>
    <scope>NUCLEOTIDE SEQUENCE [LARGE SCALE GENOMIC DNA]</scope>
    <source>
        <strain evidence="1 2">SR12</strain>
    </source>
</reference>
<accession>A0A1H3Y0C0</accession>
<keyword evidence="2" id="KW-1185">Reference proteome</keyword>
<dbReference type="STRING" id="81409.SAMN04515656_1038"/>
<organism evidence="1 2">
    <name type="scientific">Eubacterium aggregans</name>
    <dbReference type="NCBI Taxonomy" id="81409"/>
    <lineage>
        <taxon>Bacteria</taxon>
        <taxon>Bacillati</taxon>
        <taxon>Bacillota</taxon>
        <taxon>Clostridia</taxon>
        <taxon>Eubacteriales</taxon>
        <taxon>Eubacteriaceae</taxon>
        <taxon>Eubacterium</taxon>
    </lineage>
</organism>